<keyword evidence="5" id="KW-0547">Nucleotide-binding</keyword>
<keyword evidence="8" id="KW-0902">Two-component regulatory system</keyword>
<feature type="transmembrane region" description="Helical" evidence="9">
    <location>
        <begin position="122"/>
        <end position="139"/>
    </location>
</feature>
<dbReference type="EMBL" id="CP046173">
    <property type="protein sequence ID" value="QIS20075.1"/>
    <property type="molecule type" value="Genomic_DNA"/>
</dbReference>
<evidence type="ECO:0000256" key="3">
    <source>
        <dbReference type="ARBA" id="ARBA00022553"/>
    </source>
</evidence>
<evidence type="ECO:0000256" key="7">
    <source>
        <dbReference type="ARBA" id="ARBA00022840"/>
    </source>
</evidence>
<organism evidence="11 12">
    <name type="scientific">Nocardia terpenica</name>
    <dbReference type="NCBI Taxonomy" id="455432"/>
    <lineage>
        <taxon>Bacteria</taxon>
        <taxon>Bacillati</taxon>
        <taxon>Actinomycetota</taxon>
        <taxon>Actinomycetes</taxon>
        <taxon>Mycobacteriales</taxon>
        <taxon>Nocardiaceae</taxon>
        <taxon>Nocardia</taxon>
    </lineage>
</organism>
<keyword evidence="9" id="KW-0812">Transmembrane</keyword>
<dbReference type="AlphaFoldDB" id="A0A6G9Z390"/>
<name>A0A6G9Z390_9NOCA</name>
<evidence type="ECO:0000259" key="10">
    <source>
        <dbReference type="Pfam" id="PF07730"/>
    </source>
</evidence>
<evidence type="ECO:0000256" key="9">
    <source>
        <dbReference type="SAM" id="Phobius"/>
    </source>
</evidence>
<dbReference type="CDD" id="cd16917">
    <property type="entry name" value="HATPase_UhpB-NarQ-NarX-like"/>
    <property type="match status" value="1"/>
</dbReference>
<dbReference type="GO" id="GO:0000155">
    <property type="term" value="F:phosphorelay sensor kinase activity"/>
    <property type="evidence" value="ECO:0007669"/>
    <property type="project" value="InterPro"/>
</dbReference>
<feature type="transmembrane region" description="Helical" evidence="9">
    <location>
        <begin position="36"/>
        <end position="54"/>
    </location>
</feature>
<evidence type="ECO:0000256" key="5">
    <source>
        <dbReference type="ARBA" id="ARBA00022741"/>
    </source>
</evidence>
<keyword evidence="9" id="KW-1133">Transmembrane helix</keyword>
<dbReference type="EC" id="2.7.13.3" evidence="2"/>
<dbReference type="SUPFAM" id="SSF55874">
    <property type="entry name" value="ATPase domain of HSP90 chaperone/DNA topoisomerase II/histidine kinase"/>
    <property type="match status" value="1"/>
</dbReference>
<dbReference type="Proteomes" id="UP000500953">
    <property type="component" value="Chromosome"/>
</dbReference>
<protein>
    <recommendedName>
        <fullName evidence="2">histidine kinase</fullName>
        <ecNumber evidence="2">2.7.13.3</ecNumber>
    </recommendedName>
</protein>
<evidence type="ECO:0000313" key="11">
    <source>
        <dbReference type="EMBL" id="QIS20075.1"/>
    </source>
</evidence>
<dbReference type="GO" id="GO:0046983">
    <property type="term" value="F:protein dimerization activity"/>
    <property type="evidence" value="ECO:0007669"/>
    <property type="project" value="InterPro"/>
</dbReference>
<evidence type="ECO:0000256" key="8">
    <source>
        <dbReference type="ARBA" id="ARBA00023012"/>
    </source>
</evidence>
<dbReference type="InterPro" id="IPR050482">
    <property type="entry name" value="Sensor_HK_TwoCompSys"/>
</dbReference>
<evidence type="ECO:0000256" key="1">
    <source>
        <dbReference type="ARBA" id="ARBA00000085"/>
    </source>
</evidence>
<dbReference type="PANTHER" id="PTHR24421:SF10">
    <property type="entry name" value="NITRATE_NITRITE SENSOR PROTEIN NARQ"/>
    <property type="match status" value="1"/>
</dbReference>
<dbReference type="RefSeq" id="WP_167487432.1">
    <property type="nucleotide sequence ID" value="NZ_CP046173.1"/>
</dbReference>
<reference evidence="11 12" key="1">
    <citation type="journal article" date="2019" name="ACS Chem. Biol.">
        <title>Identification and Mobilization of a Cryptic Antibiotic Biosynthesis Gene Locus from a Human-Pathogenic Nocardia Isolate.</title>
        <authorList>
            <person name="Herisse M."/>
            <person name="Ishida K."/>
            <person name="Porter J.L."/>
            <person name="Howden B."/>
            <person name="Hertweck C."/>
            <person name="Stinear T.P."/>
            <person name="Pidot S.J."/>
        </authorList>
    </citation>
    <scope>NUCLEOTIDE SEQUENCE [LARGE SCALE GENOMIC DNA]</scope>
    <source>
        <strain evidence="11 12">AUSMDU00012715</strain>
    </source>
</reference>
<dbReference type="Gene3D" id="1.20.5.1930">
    <property type="match status" value="1"/>
</dbReference>
<keyword evidence="9" id="KW-0472">Membrane</keyword>
<sequence>MISTLHRARTRYGRLVVVVVVTVTAVHNAAFSDSVGYLSLRSAIALLCGATLLLRRYRPVALAATVAATGVWGWPMSLPLLVALFDAAVAGRIALAVGAVVVALAANAVTHPTMPLAATQQYGSMLFPMLAVVGGLWAGSRRRLIESLAEQVEHLRVERELRERAARQAERTAIAAEMHDVLAHRLSLVALHAGVLATRADTLPGPIADRLTLLRTAATAALTDLRDVLGALRDPEIHSPAAPPAPVLRDIDDLIVQAQTAGQHVTTDITGCADNAPAAHRLAVFRIVQEGLSNVRKHATDIRAHVRIGYGPPATVVEVSNTSADHTTPSPMQTSSAPPGFGLVGLRERVEALGGRLEAGPDGRETWLLRAYLPQPDGETGGGPS</sequence>
<proteinExistence type="predicted"/>
<dbReference type="GO" id="GO:0005524">
    <property type="term" value="F:ATP binding"/>
    <property type="evidence" value="ECO:0007669"/>
    <property type="project" value="UniProtKB-KW"/>
</dbReference>
<dbReference type="Pfam" id="PF07730">
    <property type="entry name" value="HisKA_3"/>
    <property type="match status" value="1"/>
</dbReference>
<comment type="catalytic activity">
    <reaction evidence="1">
        <text>ATP + protein L-histidine = ADP + protein N-phospho-L-histidine.</text>
        <dbReference type="EC" id="2.7.13.3"/>
    </reaction>
</comment>
<feature type="transmembrane region" description="Helical" evidence="9">
    <location>
        <begin position="61"/>
        <end position="83"/>
    </location>
</feature>
<keyword evidence="3" id="KW-0597">Phosphoprotein</keyword>
<dbReference type="InterPro" id="IPR011712">
    <property type="entry name" value="Sig_transdc_His_kin_sub3_dim/P"/>
</dbReference>
<dbReference type="InterPro" id="IPR036890">
    <property type="entry name" value="HATPase_C_sf"/>
</dbReference>
<dbReference type="PANTHER" id="PTHR24421">
    <property type="entry name" value="NITRATE/NITRITE SENSOR PROTEIN NARX-RELATED"/>
    <property type="match status" value="1"/>
</dbReference>
<evidence type="ECO:0000256" key="4">
    <source>
        <dbReference type="ARBA" id="ARBA00022679"/>
    </source>
</evidence>
<evidence type="ECO:0000313" key="12">
    <source>
        <dbReference type="Proteomes" id="UP000500953"/>
    </source>
</evidence>
<feature type="transmembrane region" description="Helical" evidence="9">
    <location>
        <begin position="12"/>
        <end position="30"/>
    </location>
</feature>
<gene>
    <name evidence="11" type="ORF">F6W96_19030</name>
</gene>
<keyword evidence="4" id="KW-0808">Transferase</keyword>
<dbReference type="GO" id="GO:0016020">
    <property type="term" value="C:membrane"/>
    <property type="evidence" value="ECO:0007669"/>
    <property type="project" value="InterPro"/>
</dbReference>
<keyword evidence="6 11" id="KW-0418">Kinase</keyword>
<evidence type="ECO:0000256" key="2">
    <source>
        <dbReference type="ARBA" id="ARBA00012438"/>
    </source>
</evidence>
<feature type="transmembrane region" description="Helical" evidence="9">
    <location>
        <begin position="89"/>
        <end position="110"/>
    </location>
</feature>
<evidence type="ECO:0000256" key="6">
    <source>
        <dbReference type="ARBA" id="ARBA00022777"/>
    </source>
</evidence>
<dbReference type="Gene3D" id="3.30.565.10">
    <property type="entry name" value="Histidine kinase-like ATPase, C-terminal domain"/>
    <property type="match status" value="1"/>
</dbReference>
<keyword evidence="7" id="KW-0067">ATP-binding</keyword>
<feature type="domain" description="Signal transduction histidine kinase subgroup 3 dimerisation and phosphoacceptor" evidence="10">
    <location>
        <begin position="170"/>
        <end position="235"/>
    </location>
</feature>
<accession>A0A6G9Z390</accession>